<reference evidence="4" key="1">
    <citation type="submission" date="2025-08" db="UniProtKB">
        <authorList>
            <consortium name="RefSeq"/>
        </authorList>
    </citation>
    <scope>IDENTIFICATION</scope>
    <source>
        <tissue evidence="4">Whole larvae</tissue>
    </source>
</reference>
<evidence type="ECO:0000256" key="1">
    <source>
        <dbReference type="SAM" id="SignalP"/>
    </source>
</evidence>
<evidence type="ECO:0000313" key="3">
    <source>
        <dbReference type="Proteomes" id="UP001652740"/>
    </source>
</evidence>
<dbReference type="InterPro" id="IPR036116">
    <property type="entry name" value="FN3_sf"/>
</dbReference>
<keyword evidence="3" id="KW-1185">Reference proteome</keyword>
<feature type="chain" id="PRO_5045626795" evidence="1">
    <location>
        <begin position="21"/>
        <end position="155"/>
    </location>
</feature>
<dbReference type="InterPro" id="IPR013783">
    <property type="entry name" value="Ig-like_fold"/>
</dbReference>
<organism evidence="3 4">
    <name type="scientific">Galleria mellonella</name>
    <name type="common">Greater wax moth</name>
    <dbReference type="NCBI Taxonomy" id="7137"/>
    <lineage>
        <taxon>Eukaryota</taxon>
        <taxon>Metazoa</taxon>
        <taxon>Ecdysozoa</taxon>
        <taxon>Arthropoda</taxon>
        <taxon>Hexapoda</taxon>
        <taxon>Insecta</taxon>
        <taxon>Pterygota</taxon>
        <taxon>Neoptera</taxon>
        <taxon>Endopterygota</taxon>
        <taxon>Lepidoptera</taxon>
        <taxon>Glossata</taxon>
        <taxon>Ditrysia</taxon>
        <taxon>Pyraloidea</taxon>
        <taxon>Pyralidae</taxon>
        <taxon>Galleriinae</taxon>
        <taxon>Galleria</taxon>
    </lineage>
</organism>
<gene>
    <name evidence="4" type="primary">LOC128201736</name>
</gene>
<sequence length="155" mass="16880">MENSPILLLVLCTLVGAGQPSKTIPAPHINALNAQDKAIGVSWSKVEGVYSDEPIIGYVVKVWEIPDVTAYKYEIVDGKKVLVSDKKEPKVDPKKIPNSIPREIKVDGADVTAVDVDNVKDDVLYHIRVQAFTKTEKGALSDAATIKLISNENKS</sequence>
<dbReference type="InterPro" id="IPR003961">
    <property type="entry name" value="FN3_dom"/>
</dbReference>
<dbReference type="SUPFAM" id="SSF49265">
    <property type="entry name" value="Fibronectin type III"/>
    <property type="match status" value="1"/>
</dbReference>
<accession>A0ABM3MVY4</accession>
<dbReference type="Gene3D" id="2.60.40.10">
    <property type="entry name" value="Immunoglobulins"/>
    <property type="match status" value="1"/>
</dbReference>
<dbReference type="Pfam" id="PF00041">
    <property type="entry name" value="fn3"/>
    <property type="match status" value="1"/>
</dbReference>
<proteinExistence type="predicted"/>
<feature type="signal peptide" evidence="1">
    <location>
        <begin position="1"/>
        <end position="20"/>
    </location>
</feature>
<evidence type="ECO:0000313" key="4">
    <source>
        <dbReference type="RefSeq" id="XP_052755510.1"/>
    </source>
</evidence>
<name>A0ABM3MVY4_GALME</name>
<evidence type="ECO:0000259" key="2">
    <source>
        <dbReference type="Pfam" id="PF00041"/>
    </source>
</evidence>
<protein>
    <submittedName>
        <fullName evidence="4">Uncharacterized protein LOC128201736</fullName>
    </submittedName>
</protein>
<dbReference type="GeneID" id="128201736"/>
<dbReference type="RefSeq" id="XP_052755510.1">
    <property type="nucleotide sequence ID" value="XM_052899550.1"/>
</dbReference>
<keyword evidence="1" id="KW-0732">Signal</keyword>
<dbReference type="Proteomes" id="UP001652740">
    <property type="component" value="Unplaced"/>
</dbReference>
<feature type="domain" description="Fibronectin type-III" evidence="2">
    <location>
        <begin position="29"/>
        <end position="145"/>
    </location>
</feature>